<organism evidence="1 2">
    <name type="scientific">Parvicella tangerina</name>
    <dbReference type="NCBI Taxonomy" id="2829795"/>
    <lineage>
        <taxon>Bacteria</taxon>
        <taxon>Pseudomonadati</taxon>
        <taxon>Bacteroidota</taxon>
        <taxon>Flavobacteriia</taxon>
        <taxon>Flavobacteriales</taxon>
        <taxon>Parvicellaceae</taxon>
        <taxon>Parvicella</taxon>
    </lineage>
</organism>
<dbReference type="EMBL" id="OU015584">
    <property type="protein sequence ID" value="CAG5083269.1"/>
    <property type="molecule type" value="Genomic_DNA"/>
</dbReference>
<gene>
    <name evidence="1" type="ORF">CRYO30217_02144</name>
</gene>
<dbReference type="AlphaFoldDB" id="A0A916JNS2"/>
<evidence type="ECO:0000313" key="2">
    <source>
        <dbReference type="Proteomes" id="UP000683507"/>
    </source>
</evidence>
<dbReference type="RefSeq" id="WP_258542364.1">
    <property type="nucleotide sequence ID" value="NZ_OU015584.1"/>
</dbReference>
<name>A0A916JNS2_9FLAO</name>
<keyword evidence="2" id="KW-1185">Reference proteome</keyword>
<accession>A0A916JNS2</accession>
<dbReference type="Proteomes" id="UP000683507">
    <property type="component" value="Chromosome"/>
</dbReference>
<protein>
    <submittedName>
        <fullName evidence="1">Uncharacterized protein</fullName>
    </submittedName>
</protein>
<proteinExistence type="predicted"/>
<evidence type="ECO:0000313" key="1">
    <source>
        <dbReference type="EMBL" id="CAG5083269.1"/>
    </source>
</evidence>
<sequence>MRLVDLQIHFLNNSVVHYQRMPGWEHDVYRNEINSRKFTIPIDEDELPDEYCQLACLMLDIEGINGETQHQLAKNLADSIKNNGHN</sequence>
<reference evidence="1" key="1">
    <citation type="submission" date="2021-04" db="EMBL/GenBank/DDBJ databases">
        <authorList>
            <person name="Rodrigo-Torres L."/>
            <person name="Arahal R. D."/>
            <person name="Lucena T."/>
        </authorList>
    </citation>
    <scope>NUCLEOTIDE SEQUENCE</scope>
    <source>
        <strain evidence="1">AS29M-1</strain>
    </source>
</reference>
<dbReference type="KEGG" id="ptan:CRYO30217_02144"/>